<evidence type="ECO:0000313" key="10">
    <source>
        <dbReference type="Proteomes" id="UP000255417"/>
    </source>
</evidence>
<evidence type="ECO:0000256" key="1">
    <source>
        <dbReference type="ARBA" id="ARBA00004651"/>
    </source>
</evidence>
<dbReference type="AlphaFoldDB" id="A0A379DEM1"/>
<evidence type="ECO:0000256" key="3">
    <source>
        <dbReference type="ARBA" id="ARBA00022475"/>
    </source>
</evidence>
<protein>
    <submittedName>
        <fullName evidence="9">Conjugal transfer protein traG</fullName>
    </submittedName>
</protein>
<evidence type="ECO:0000256" key="2">
    <source>
        <dbReference type="ARBA" id="ARBA00008806"/>
    </source>
</evidence>
<feature type="transmembrane region" description="Helical" evidence="7">
    <location>
        <begin position="21"/>
        <end position="41"/>
    </location>
</feature>
<evidence type="ECO:0000256" key="7">
    <source>
        <dbReference type="SAM" id="Phobius"/>
    </source>
</evidence>
<evidence type="ECO:0000256" key="4">
    <source>
        <dbReference type="ARBA" id="ARBA00022692"/>
    </source>
</evidence>
<dbReference type="InterPro" id="IPR003688">
    <property type="entry name" value="TraG/VirD4"/>
</dbReference>
<dbReference type="OrthoDB" id="9759295at2"/>
<comment type="subcellular location">
    <subcellularLocation>
        <location evidence="1">Cell membrane</location>
        <topology evidence="1">Multi-pass membrane protein</topology>
    </subcellularLocation>
</comment>
<keyword evidence="10" id="KW-1185">Reference proteome</keyword>
<dbReference type="Gene3D" id="3.40.50.300">
    <property type="entry name" value="P-loop containing nucleotide triphosphate hydrolases"/>
    <property type="match status" value="1"/>
</dbReference>
<gene>
    <name evidence="9" type="primary">traG_2</name>
    <name evidence="8" type="synonym">traG_1</name>
    <name evidence="8" type="ORF">NCTC12872_02012</name>
    <name evidence="9" type="ORF">NCTC12872_02055</name>
</gene>
<organism evidence="9 10">
    <name type="scientific">Phocoenobacter uteri</name>
    <dbReference type="NCBI Taxonomy" id="146806"/>
    <lineage>
        <taxon>Bacteria</taxon>
        <taxon>Pseudomonadati</taxon>
        <taxon>Pseudomonadota</taxon>
        <taxon>Gammaproteobacteria</taxon>
        <taxon>Pasteurellales</taxon>
        <taxon>Pasteurellaceae</taxon>
        <taxon>Phocoenobacter</taxon>
    </lineage>
</organism>
<dbReference type="NCBIfam" id="NF010453">
    <property type="entry name" value="PRK13880.1"/>
    <property type="match status" value="1"/>
</dbReference>
<feature type="transmembrane region" description="Helical" evidence="7">
    <location>
        <begin position="82"/>
        <end position="107"/>
    </location>
</feature>
<keyword evidence="5 7" id="KW-1133">Transmembrane helix</keyword>
<dbReference type="Proteomes" id="UP000255417">
    <property type="component" value="Unassembled WGS sequence"/>
</dbReference>
<dbReference type="EMBL" id="UGTA01000002">
    <property type="protein sequence ID" value="SUB76384.1"/>
    <property type="molecule type" value="Genomic_DNA"/>
</dbReference>
<dbReference type="InterPro" id="IPR051539">
    <property type="entry name" value="T4SS-coupling_protein"/>
</dbReference>
<dbReference type="CDD" id="cd01127">
    <property type="entry name" value="TrwB_TraG_TraD_VirD4"/>
    <property type="match status" value="2"/>
</dbReference>
<evidence type="ECO:0000256" key="5">
    <source>
        <dbReference type="ARBA" id="ARBA00022989"/>
    </source>
</evidence>
<dbReference type="Pfam" id="PF02534">
    <property type="entry name" value="T4SS-DNA_transf"/>
    <property type="match status" value="1"/>
</dbReference>
<keyword evidence="6 7" id="KW-0472">Membrane</keyword>
<sequence>MKKRKLNNQIGNRKHDVRKNNYVFQRLVLFLLTIILGFWAATQWTAYKFGFQAGLGVNIEGVYSPHKIIEWYLSWGKYYENIFMQSISIGFLTTIVLLIFFAIYVVAQSNSSKSKANEFLHGSAEWATEKDVKNAGLLEGEGVYVGGWIDDKGQFNYLRHSGPEHVLTFAPTRSGKGVGLILPTLLSWPHSTFVSDLKGELYALTSGWRKNHANNKILKFEPASSSGCARWNPLDEIRIGSENEIADAQNLAILVVDPNGKGLRDHWQKTSYMLLVGLILHVIYKSKIDDTVIPSLAGVDALLADPKYASDDEKKAMQGLWNEMLHNLHIDGLKAHPVVSAAGKDMLDKPEDEGGSVLSTLKTYLSLYRDPIVAKNTNVSDFKLRQLMDYSDPVSLYAIAQPTDKERLKPLMRIMVNMVIRLNAGGMDFKNGRAVANYKHRLLMMLDELPSLGKLEILQESLAFLAGYGIKAYLICQDTTQLRSRETGYGPEESITSNCHVQIAYQPNRLETAEYLSKMTGITTVTKEKITTSGKRVSVMDSQVSRSVEEISRPLMTADEVQRMPGPKKDLDGSIVESGDMLVFVTGYPAIYGKQPLYFKDPIFQKRSEIPAPVKSDLLIKSNRLRENEKVSLD</sequence>
<dbReference type="GO" id="GO:0005886">
    <property type="term" value="C:plasma membrane"/>
    <property type="evidence" value="ECO:0007669"/>
    <property type="project" value="UniProtKB-SubCell"/>
</dbReference>
<reference evidence="9 10" key="1">
    <citation type="submission" date="2018-06" db="EMBL/GenBank/DDBJ databases">
        <authorList>
            <consortium name="Pathogen Informatics"/>
            <person name="Doyle S."/>
        </authorList>
    </citation>
    <scope>NUCLEOTIDE SEQUENCE [LARGE SCALE GENOMIC DNA]</scope>
    <source>
        <strain evidence="9 10">NCTC12872</strain>
    </source>
</reference>
<evidence type="ECO:0000256" key="6">
    <source>
        <dbReference type="ARBA" id="ARBA00023136"/>
    </source>
</evidence>
<dbReference type="SUPFAM" id="SSF52540">
    <property type="entry name" value="P-loop containing nucleoside triphosphate hydrolases"/>
    <property type="match status" value="1"/>
</dbReference>
<dbReference type="InterPro" id="IPR027417">
    <property type="entry name" value="P-loop_NTPase"/>
</dbReference>
<accession>A0A379DEM1</accession>
<comment type="similarity">
    <text evidence="2">Belongs to the VirD4/TraG family.</text>
</comment>
<dbReference type="EMBL" id="UGTA01000002">
    <property type="protein sequence ID" value="SUB76426.1"/>
    <property type="molecule type" value="Genomic_DNA"/>
</dbReference>
<keyword evidence="3" id="KW-1003">Cell membrane</keyword>
<name>A0A379DEM1_9PAST</name>
<proteinExistence type="inferred from homology"/>
<dbReference type="PANTHER" id="PTHR37937">
    <property type="entry name" value="CONJUGATIVE TRANSFER: DNA TRANSPORT"/>
    <property type="match status" value="1"/>
</dbReference>
<evidence type="ECO:0000313" key="8">
    <source>
        <dbReference type="EMBL" id="SUB76384.1"/>
    </source>
</evidence>
<keyword evidence="4 7" id="KW-0812">Transmembrane</keyword>
<evidence type="ECO:0000313" key="9">
    <source>
        <dbReference type="EMBL" id="SUB76426.1"/>
    </source>
</evidence>
<dbReference type="RefSeq" id="WP_115316466.1">
    <property type="nucleotide sequence ID" value="NZ_LWIF01000002.1"/>
</dbReference>
<dbReference type="PANTHER" id="PTHR37937:SF1">
    <property type="entry name" value="CONJUGATIVE TRANSFER: DNA TRANSPORT"/>
    <property type="match status" value="1"/>
</dbReference>